<proteinExistence type="predicted"/>
<reference evidence="1 2" key="1">
    <citation type="journal article" date="2015" name="Nat. Commun.">
        <title>Lucilia cuprina genome unlocks parasitic fly biology to underpin future interventions.</title>
        <authorList>
            <person name="Anstead C.A."/>
            <person name="Korhonen P.K."/>
            <person name="Young N.D."/>
            <person name="Hall R.S."/>
            <person name="Jex A.R."/>
            <person name="Murali S.C."/>
            <person name="Hughes D.S."/>
            <person name="Lee S.F."/>
            <person name="Perry T."/>
            <person name="Stroehlein A.J."/>
            <person name="Ansell B.R."/>
            <person name="Breugelmans B."/>
            <person name="Hofmann A."/>
            <person name="Qu J."/>
            <person name="Dugan S."/>
            <person name="Lee S.L."/>
            <person name="Chao H."/>
            <person name="Dinh H."/>
            <person name="Han Y."/>
            <person name="Doddapaneni H.V."/>
            <person name="Worley K.C."/>
            <person name="Muzny D.M."/>
            <person name="Ioannidis P."/>
            <person name="Waterhouse R.M."/>
            <person name="Zdobnov E.M."/>
            <person name="James P.J."/>
            <person name="Bagnall N.H."/>
            <person name="Kotze A.C."/>
            <person name="Gibbs R.A."/>
            <person name="Richards S."/>
            <person name="Batterham P."/>
            <person name="Gasser R.B."/>
        </authorList>
    </citation>
    <scope>NUCLEOTIDE SEQUENCE [LARGE SCALE GENOMIC DNA]</scope>
    <source>
        <strain evidence="1 2">LS</strain>
        <tissue evidence="1">Full body</tissue>
    </source>
</reference>
<comment type="caution">
    <text evidence="1">The sequence shown here is derived from an EMBL/GenBank/DDBJ whole genome shotgun (WGS) entry which is preliminary data.</text>
</comment>
<accession>A0A0L0CKL2</accession>
<keyword evidence="2" id="KW-1185">Reference proteome</keyword>
<sequence length="236" mass="26663">MGFNRASDNLVLRLACCPQDFSALICPIPNEFDNSLFEQTGFLNPVGISYRSVKDRESHILGKFFGAVANSTGYIETLLYQMCLYVLLPKRQSHLSSVVASISPDVEVGLSFYCFRPVIAFSLSGCACEPMQPVIPQRGYYGKRLDSSTTSAKVDRCQVYPVDEKDHREIWPSRQDSGAMVDHCQMYPVDEKDRRGANWSKAVIRHVIDEYCVTLECYTQSSEVPDRIPDIETLKH</sequence>
<gene>
    <name evidence="1" type="ORF">FF38_06978</name>
</gene>
<dbReference type="AlphaFoldDB" id="A0A0L0CKL2"/>
<organism evidence="1 2">
    <name type="scientific">Lucilia cuprina</name>
    <name type="common">Green bottle fly</name>
    <name type="synonym">Australian sheep blowfly</name>
    <dbReference type="NCBI Taxonomy" id="7375"/>
    <lineage>
        <taxon>Eukaryota</taxon>
        <taxon>Metazoa</taxon>
        <taxon>Ecdysozoa</taxon>
        <taxon>Arthropoda</taxon>
        <taxon>Hexapoda</taxon>
        <taxon>Insecta</taxon>
        <taxon>Pterygota</taxon>
        <taxon>Neoptera</taxon>
        <taxon>Endopterygota</taxon>
        <taxon>Diptera</taxon>
        <taxon>Brachycera</taxon>
        <taxon>Muscomorpha</taxon>
        <taxon>Oestroidea</taxon>
        <taxon>Calliphoridae</taxon>
        <taxon>Luciliinae</taxon>
        <taxon>Lucilia</taxon>
    </lineage>
</organism>
<evidence type="ECO:0000313" key="1">
    <source>
        <dbReference type="EMBL" id="KNC32893.1"/>
    </source>
</evidence>
<name>A0A0L0CKL2_LUCCU</name>
<protein>
    <submittedName>
        <fullName evidence="1">Uncharacterized protein</fullName>
    </submittedName>
</protein>
<dbReference type="EMBL" id="JRES01000261">
    <property type="protein sequence ID" value="KNC32893.1"/>
    <property type="molecule type" value="Genomic_DNA"/>
</dbReference>
<dbReference type="Proteomes" id="UP000037069">
    <property type="component" value="Unassembled WGS sequence"/>
</dbReference>
<evidence type="ECO:0000313" key="2">
    <source>
        <dbReference type="Proteomes" id="UP000037069"/>
    </source>
</evidence>